<dbReference type="Proteomes" id="UP000034652">
    <property type="component" value="Unassembled WGS sequence"/>
</dbReference>
<dbReference type="Gene3D" id="3.90.79.10">
    <property type="entry name" value="Nucleoside Triphosphate Pyrophosphohydrolase"/>
    <property type="match status" value="1"/>
</dbReference>
<dbReference type="SUPFAM" id="SSF55811">
    <property type="entry name" value="Nudix"/>
    <property type="match status" value="1"/>
</dbReference>
<comment type="caution">
    <text evidence="2">The sequence shown here is derived from an EMBL/GenBank/DDBJ whole genome shotgun (WGS) entry which is preliminary data.</text>
</comment>
<dbReference type="InterPro" id="IPR000086">
    <property type="entry name" value="NUDIX_hydrolase_dom"/>
</dbReference>
<proteinExistence type="predicted"/>
<reference evidence="2 3" key="1">
    <citation type="journal article" date="2015" name="Nature">
        <title>rRNA introns, odd ribosomes, and small enigmatic genomes across a large radiation of phyla.</title>
        <authorList>
            <person name="Brown C.T."/>
            <person name="Hug L.A."/>
            <person name="Thomas B.C."/>
            <person name="Sharon I."/>
            <person name="Castelle C.J."/>
            <person name="Singh A."/>
            <person name="Wilkins M.J."/>
            <person name="Williams K.H."/>
            <person name="Banfield J.F."/>
        </authorList>
    </citation>
    <scope>NUCLEOTIDE SEQUENCE [LARGE SCALE GENOMIC DNA]</scope>
</reference>
<dbReference type="Pfam" id="PF00293">
    <property type="entry name" value="NUDIX"/>
    <property type="match status" value="1"/>
</dbReference>
<evidence type="ECO:0000259" key="1">
    <source>
        <dbReference type="PROSITE" id="PS51462"/>
    </source>
</evidence>
<dbReference type="PROSITE" id="PS51462">
    <property type="entry name" value="NUDIX"/>
    <property type="match status" value="1"/>
</dbReference>
<organism evidence="2 3">
    <name type="scientific">Candidatus Giovannonibacteria bacterium GW2011_GWA1_44_29</name>
    <dbReference type="NCBI Taxonomy" id="1618646"/>
    <lineage>
        <taxon>Bacteria</taxon>
        <taxon>Candidatus Giovannoniibacteriota</taxon>
    </lineage>
</organism>
<protein>
    <recommendedName>
        <fullName evidence="1">Nudix hydrolase domain-containing protein</fullName>
    </recommendedName>
</protein>
<sequence length="197" mass="22929">MVKHRSVAAVTRVRSPLGTHAKRLWYTFYMATTYFQGNYLHPQHISVGGILANKKGEICCHHFYTKNLKGYWADEKLDDFYILMRETLEPDETLEHALYRGLQEEFGATGKIIDYVGSIKSTFKHKEIDIEKTTLYFLCELISQDLSKRAEDDIESKSTVEWQTSDYLIPLMKAQATRFGRTDVDESSILERMKTRK</sequence>
<accession>A0A0G1IUI6</accession>
<dbReference type="AlphaFoldDB" id="A0A0G1IUI6"/>
<gene>
    <name evidence="2" type="ORF">UW57_C0013G0017</name>
</gene>
<evidence type="ECO:0000313" key="2">
    <source>
        <dbReference type="EMBL" id="KKT62760.1"/>
    </source>
</evidence>
<evidence type="ECO:0000313" key="3">
    <source>
        <dbReference type="Proteomes" id="UP000034652"/>
    </source>
</evidence>
<dbReference type="EMBL" id="LCIV01000013">
    <property type="protein sequence ID" value="KKT62760.1"/>
    <property type="molecule type" value="Genomic_DNA"/>
</dbReference>
<feature type="domain" description="Nudix hydrolase" evidence="1">
    <location>
        <begin position="42"/>
        <end position="185"/>
    </location>
</feature>
<dbReference type="InterPro" id="IPR015797">
    <property type="entry name" value="NUDIX_hydrolase-like_dom_sf"/>
</dbReference>
<dbReference type="STRING" id="1618646.UW57_C0013G0017"/>
<name>A0A0G1IUI6_9BACT</name>